<dbReference type="Gene3D" id="2.120.10.80">
    <property type="entry name" value="Kelch-type beta propeller"/>
    <property type="match status" value="2"/>
</dbReference>
<evidence type="ECO:0000256" key="2">
    <source>
        <dbReference type="ARBA" id="ARBA00022737"/>
    </source>
</evidence>
<feature type="signal peptide" evidence="5">
    <location>
        <begin position="1"/>
        <end position="19"/>
    </location>
</feature>
<keyword evidence="3" id="KW-1015">Disulfide bond</keyword>
<dbReference type="GO" id="GO:0005794">
    <property type="term" value="C:Golgi apparatus"/>
    <property type="evidence" value="ECO:0007669"/>
    <property type="project" value="TreeGrafter"/>
</dbReference>
<dbReference type="Gene3D" id="2.60.120.290">
    <property type="entry name" value="Spermadhesin, CUB domain"/>
    <property type="match status" value="1"/>
</dbReference>
<keyword evidence="5" id="KW-0732">Signal</keyword>
<dbReference type="AlphaFoldDB" id="A0AAD5TNP3"/>
<keyword evidence="4" id="KW-0472">Membrane</keyword>
<dbReference type="InterPro" id="IPR015915">
    <property type="entry name" value="Kelch-typ_b-propeller"/>
</dbReference>
<gene>
    <name evidence="7" type="ORF">HDU87_001076</name>
</gene>
<evidence type="ECO:0000313" key="8">
    <source>
        <dbReference type="Proteomes" id="UP001212152"/>
    </source>
</evidence>
<keyword evidence="2" id="KW-0677">Repeat</keyword>
<dbReference type="CDD" id="cd00041">
    <property type="entry name" value="CUB"/>
    <property type="match status" value="1"/>
</dbReference>
<dbReference type="InterPro" id="IPR000859">
    <property type="entry name" value="CUB_dom"/>
</dbReference>
<evidence type="ECO:0000259" key="6">
    <source>
        <dbReference type="PROSITE" id="PS01180"/>
    </source>
</evidence>
<dbReference type="InterPro" id="IPR035914">
    <property type="entry name" value="Sperma_CUB_dom_sf"/>
</dbReference>
<protein>
    <recommendedName>
        <fullName evidence="6">CUB domain-containing protein</fullName>
    </recommendedName>
</protein>
<feature type="transmembrane region" description="Helical" evidence="4">
    <location>
        <begin position="664"/>
        <end position="685"/>
    </location>
</feature>
<feature type="domain" description="CUB" evidence="6">
    <location>
        <begin position="40"/>
        <end position="152"/>
    </location>
</feature>
<accession>A0AAD5TNP3</accession>
<dbReference type="InterPro" id="IPR056737">
    <property type="entry name" value="Beta-prop_ATRN-MKLN-like"/>
</dbReference>
<reference evidence="7" key="1">
    <citation type="submission" date="2020-05" db="EMBL/GenBank/DDBJ databases">
        <title>Phylogenomic resolution of chytrid fungi.</title>
        <authorList>
            <person name="Stajich J.E."/>
            <person name="Amses K."/>
            <person name="Simmons R."/>
            <person name="Seto K."/>
            <person name="Myers J."/>
            <person name="Bonds A."/>
            <person name="Quandt C.A."/>
            <person name="Barry K."/>
            <person name="Liu P."/>
            <person name="Grigoriev I."/>
            <person name="Longcore J.E."/>
            <person name="James T.Y."/>
        </authorList>
    </citation>
    <scope>NUCLEOTIDE SEQUENCE</scope>
    <source>
        <strain evidence="7">JEL0379</strain>
    </source>
</reference>
<evidence type="ECO:0000313" key="7">
    <source>
        <dbReference type="EMBL" id="KAJ3181467.1"/>
    </source>
</evidence>
<dbReference type="Pfam" id="PF00431">
    <property type="entry name" value="CUB"/>
    <property type="match status" value="1"/>
</dbReference>
<dbReference type="Proteomes" id="UP001212152">
    <property type="component" value="Unassembled WGS sequence"/>
</dbReference>
<dbReference type="PROSITE" id="PS01180">
    <property type="entry name" value="CUB"/>
    <property type="match status" value="1"/>
</dbReference>
<keyword evidence="4" id="KW-0812">Transmembrane</keyword>
<evidence type="ECO:0000256" key="4">
    <source>
        <dbReference type="SAM" id="Phobius"/>
    </source>
</evidence>
<evidence type="ECO:0000256" key="3">
    <source>
        <dbReference type="ARBA" id="ARBA00023157"/>
    </source>
</evidence>
<dbReference type="PANTHER" id="PTHR46376:SF2">
    <property type="entry name" value="DISTRACTED, ISOFORM B"/>
    <property type="match status" value="1"/>
</dbReference>
<dbReference type="SMART" id="SM00042">
    <property type="entry name" value="CUB"/>
    <property type="match status" value="1"/>
</dbReference>
<dbReference type="SUPFAM" id="SSF49854">
    <property type="entry name" value="Spermadhesin, CUB domain"/>
    <property type="match status" value="1"/>
</dbReference>
<dbReference type="EMBL" id="JADGJQ010000012">
    <property type="protein sequence ID" value="KAJ3181467.1"/>
    <property type="molecule type" value="Genomic_DNA"/>
</dbReference>
<dbReference type="PANTHER" id="PTHR46376">
    <property type="entry name" value="LEUCINE-ZIPPER-LIKE TRANSCRIPTIONAL REGULATOR 1"/>
    <property type="match status" value="1"/>
</dbReference>
<dbReference type="InterPro" id="IPR051568">
    <property type="entry name" value="LZTR1/Attractin"/>
</dbReference>
<sequence>MRGSVFSLLWVLLLSTLQAITTNGALLPAYPAHVGTSGLCQDSQTITGVPAGVLSTSYGPAYPNYIADMRCSWRIEAPAGQIVVVTFNTFHTECGWDWVKIYDGPDAAIQIAALCGPRNVTIVASTQEVMTITFESDSAVETTGFTAQFETRAALETTGFSGLTPRVDHSLAYDEISDSMVLMYGRDGSSDSPLNDTFVYSFAAESWSKLDVSGIAPRPRYGHSTWMVGGYLVLYGGIIEGQPTNEIWLYSMAMHTWEQLAAFGDIPLVAESSTALVVEGGGAFTIYVVGGVDVFGTHFSRYLYSYSSLINQWTTLRPIPVRTTGATLTYHPTTNTLYLLGGSRAASTADGIPSYKYSIDSGEWYLGPMQPIPPVTRGAAAYLGDDVIAMHGGLRPLMSEDGVDAECMPADTVVLDAASDQFLSIAALPPAKARRRGHAIAVRQSSVLLNSGSNGRLLSDNATIPTSSLLSALPARAVRDASSAATWCARWYDCGDCVGRPMCGWCGGSCVYEATTNACPTLTQNAGDCPSRTPLQLQGDPFADTVAESSSNSYILYIDEPYQDILFQLNGADVAKLNMSILSIQPVGSVYSATGSLTIGVDSPYHMSAPYVVSVSYPAVGVSFRRRDAPLVAHYTIAVTTTTPAGTGGLDPDPGGLYIDAQDVATFIVVFVASIIASLLATCAARRVRDRVHLVRLMRAGQVAALPRDPPAMYEVAVDLAGRGGSRQQGEGKGGDVRNMDTVLRSATMDEVDTDVANESYRNPGFTRRRPLAVHPIGESNPQLVRSLATSFLMTFPAFSDAHPLSRLKVATAIYRDATTTTAARKSIDARAPPRQSLWRRLTPLFVVDGWEFVRDVWNVERLLGLQA</sequence>
<keyword evidence="1" id="KW-0880">Kelch repeat</keyword>
<organism evidence="7 8">
    <name type="scientific">Geranomyces variabilis</name>
    <dbReference type="NCBI Taxonomy" id="109894"/>
    <lineage>
        <taxon>Eukaryota</taxon>
        <taxon>Fungi</taxon>
        <taxon>Fungi incertae sedis</taxon>
        <taxon>Chytridiomycota</taxon>
        <taxon>Chytridiomycota incertae sedis</taxon>
        <taxon>Chytridiomycetes</taxon>
        <taxon>Spizellomycetales</taxon>
        <taxon>Powellomycetaceae</taxon>
        <taxon>Geranomyces</taxon>
    </lineage>
</organism>
<keyword evidence="4" id="KW-1133">Transmembrane helix</keyword>
<evidence type="ECO:0000256" key="5">
    <source>
        <dbReference type="SAM" id="SignalP"/>
    </source>
</evidence>
<dbReference type="SUPFAM" id="SSF117281">
    <property type="entry name" value="Kelch motif"/>
    <property type="match status" value="1"/>
</dbReference>
<keyword evidence="8" id="KW-1185">Reference proteome</keyword>
<comment type="caution">
    <text evidence="7">The sequence shown here is derived from an EMBL/GenBank/DDBJ whole genome shotgun (WGS) entry which is preliminary data.</text>
</comment>
<name>A0AAD5TNP3_9FUNG</name>
<feature type="chain" id="PRO_5042163842" description="CUB domain-containing protein" evidence="5">
    <location>
        <begin position="20"/>
        <end position="868"/>
    </location>
</feature>
<proteinExistence type="predicted"/>
<evidence type="ECO:0000256" key="1">
    <source>
        <dbReference type="ARBA" id="ARBA00022441"/>
    </source>
</evidence>
<dbReference type="Pfam" id="PF24981">
    <property type="entry name" value="Beta-prop_ATRN-LZTR1"/>
    <property type="match status" value="1"/>
</dbReference>